<keyword evidence="6 7" id="KW-0472">Membrane</keyword>
<comment type="similarity">
    <text evidence="2">Belongs to the major facilitator superfamily. Sugar transporter (TC 2.A.1.1) family.</text>
</comment>
<dbReference type="InterPro" id="IPR020846">
    <property type="entry name" value="MFS_dom"/>
</dbReference>
<gene>
    <name evidence="9" type="ORF">N0V83_007470</name>
</gene>
<reference evidence="9" key="1">
    <citation type="submission" date="2022-10" db="EMBL/GenBank/DDBJ databases">
        <title>Tapping the CABI collections for fungal endophytes: first genome assemblies for Collariella, Neodidymelliopsis, Ascochyta clinopodiicola, Didymella pomorum, Didymosphaeria variabile, Neocosmospora piperis and Neocucurbitaria cava.</title>
        <authorList>
            <person name="Hill R."/>
        </authorList>
    </citation>
    <scope>NUCLEOTIDE SEQUENCE</scope>
    <source>
        <strain evidence="9">IMI 356814</strain>
    </source>
</reference>
<evidence type="ECO:0000256" key="5">
    <source>
        <dbReference type="ARBA" id="ARBA00022989"/>
    </source>
</evidence>
<dbReference type="Pfam" id="PF00083">
    <property type="entry name" value="Sugar_tr"/>
    <property type="match status" value="1"/>
</dbReference>
<evidence type="ECO:0000256" key="7">
    <source>
        <dbReference type="SAM" id="Phobius"/>
    </source>
</evidence>
<dbReference type="AlphaFoldDB" id="A0A9W8Y4F6"/>
<accession>A0A9W8Y4F6</accession>
<dbReference type="InterPro" id="IPR005829">
    <property type="entry name" value="Sugar_transporter_CS"/>
</dbReference>
<evidence type="ECO:0000256" key="3">
    <source>
        <dbReference type="ARBA" id="ARBA00022448"/>
    </source>
</evidence>
<name>A0A9W8Y4F6_9PLEO</name>
<dbReference type="PANTHER" id="PTHR48022:SF31">
    <property type="entry name" value="HEXOSE TRANSPORTER"/>
    <property type="match status" value="1"/>
</dbReference>
<evidence type="ECO:0000259" key="8">
    <source>
        <dbReference type="PROSITE" id="PS50850"/>
    </source>
</evidence>
<dbReference type="OrthoDB" id="6133115at2759"/>
<feature type="transmembrane region" description="Helical" evidence="7">
    <location>
        <begin position="36"/>
        <end position="57"/>
    </location>
</feature>
<feature type="domain" description="Major facilitator superfamily (MFS) profile" evidence="8">
    <location>
        <begin position="1"/>
        <end position="347"/>
    </location>
</feature>
<evidence type="ECO:0000313" key="10">
    <source>
        <dbReference type="Proteomes" id="UP001140560"/>
    </source>
</evidence>
<evidence type="ECO:0000313" key="9">
    <source>
        <dbReference type="EMBL" id="KAJ4366940.1"/>
    </source>
</evidence>
<dbReference type="SUPFAM" id="SSF103473">
    <property type="entry name" value="MFS general substrate transporter"/>
    <property type="match status" value="1"/>
</dbReference>
<comment type="caution">
    <text evidence="9">The sequence shown here is derived from an EMBL/GenBank/DDBJ whole genome shotgun (WGS) entry which is preliminary data.</text>
</comment>
<organism evidence="9 10">
    <name type="scientific">Neocucurbitaria cava</name>
    <dbReference type="NCBI Taxonomy" id="798079"/>
    <lineage>
        <taxon>Eukaryota</taxon>
        <taxon>Fungi</taxon>
        <taxon>Dikarya</taxon>
        <taxon>Ascomycota</taxon>
        <taxon>Pezizomycotina</taxon>
        <taxon>Dothideomycetes</taxon>
        <taxon>Pleosporomycetidae</taxon>
        <taxon>Pleosporales</taxon>
        <taxon>Pleosporineae</taxon>
        <taxon>Cucurbitariaceae</taxon>
        <taxon>Neocucurbitaria</taxon>
    </lineage>
</organism>
<keyword evidence="10" id="KW-1185">Reference proteome</keyword>
<dbReference type="EMBL" id="JAPEUY010000013">
    <property type="protein sequence ID" value="KAJ4366940.1"/>
    <property type="molecule type" value="Genomic_DNA"/>
</dbReference>
<dbReference type="PROSITE" id="PS50850">
    <property type="entry name" value="MFS"/>
    <property type="match status" value="1"/>
</dbReference>
<dbReference type="GO" id="GO:0016020">
    <property type="term" value="C:membrane"/>
    <property type="evidence" value="ECO:0007669"/>
    <property type="project" value="UniProtKB-SubCell"/>
</dbReference>
<feature type="transmembrane region" description="Helical" evidence="7">
    <location>
        <begin position="158"/>
        <end position="180"/>
    </location>
</feature>
<dbReference type="Gene3D" id="1.20.1250.20">
    <property type="entry name" value="MFS general substrate transporter like domains"/>
    <property type="match status" value="1"/>
</dbReference>
<evidence type="ECO:0000256" key="4">
    <source>
        <dbReference type="ARBA" id="ARBA00022692"/>
    </source>
</evidence>
<dbReference type="PANTHER" id="PTHR48022">
    <property type="entry name" value="PLASTIDIC GLUCOSE TRANSPORTER 4"/>
    <property type="match status" value="1"/>
</dbReference>
<dbReference type="PROSITE" id="PS00216">
    <property type="entry name" value="SUGAR_TRANSPORT_1"/>
    <property type="match status" value="1"/>
</dbReference>
<feature type="transmembrane region" description="Helical" evidence="7">
    <location>
        <begin position="324"/>
        <end position="343"/>
    </location>
</feature>
<dbReference type="InterPro" id="IPR050360">
    <property type="entry name" value="MFS_Sugar_Transporters"/>
</dbReference>
<dbReference type="InterPro" id="IPR003663">
    <property type="entry name" value="Sugar/inositol_transpt"/>
</dbReference>
<comment type="subcellular location">
    <subcellularLocation>
        <location evidence="1">Membrane</location>
        <topology evidence="1">Multi-pass membrane protein</topology>
    </subcellularLocation>
</comment>
<keyword evidence="5 7" id="KW-1133">Transmembrane helix</keyword>
<feature type="transmembrane region" description="Helical" evidence="7">
    <location>
        <begin position="227"/>
        <end position="244"/>
    </location>
</feature>
<feature type="transmembrane region" description="Helical" evidence="7">
    <location>
        <begin position="256"/>
        <end position="275"/>
    </location>
</feature>
<dbReference type="PRINTS" id="PR00171">
    <property type="entry name" value="SUGRTRNSPORT"/>
</dbReference>
<sequence length="384" mass="42027">MFVVGRIIVGIGAELSSAAAPTLVAEVLPTNLRGPILGSFWGMFFAGGIIASGINYGTRFIESTWSWRIPSIIQMVPSALAMLLLPFIPESPRWLVAQGQHDHALEVLTVFHGKGDPDSADVKIIFDEIEAVLASEAAAYSHNPWLELVSTPANRRRLAIVITFGTMIQMLGNFVVSYYLIDILNQAGITNTSTQLQINLILNCWCFVISQIGAVMLDILGRRPQTLIGIVGMIVSLYMLGGLISKYGTSDNHSGIYGSIACIFLFQGFLAFSITPTTALYPTEIFPYKLRNTGIAVFRMLDTGFGLMASFVLSFAMANLGWKFYIINASYDLIFLVAVYFLWVETKGVHLEEIAVRFGDAQVVTGLSEHNSTVEEHPVNAKGI</sequence>
<evidence type="ECO:0000256" key="2">
    <source>
        <dbReference type="ARBA" id="ARBA00010992"/>
    </source>
</evidence>
<protein>
    <recommendedName>
        <fullName evidence="8">Major facilitator superfamily (MFS) profile domain-containing protein</fullName>
    </recommendedName>
</protein>
<dbReference type="GO" id="GO:0005351">
    <property type="term" value="F:carbohydrate:proton symporter activity"/>
    <property type="evidence" value="ECO:0007669"/>
    <property type="project" value="TreeGrafter"/>
</dbReference>
<keyword evidence="3" id="KW-0813">Transport</keyword>
<feature type="transmembrane region" description="Helical" evidence="7">
    <location>
        <begin position="200"/>
        <end position="220"/>
    </location>
</feature>
<evidence type="ECO:0000256" key="6">
    <source>
        <dbReference type="ARBA" id="ARBA00023136"/>
    </source>
</evidence>
<evidence type="ECO:0000256" key="1">
    <source>
        <dbReference type="ARBA" id="ARBA00004141"/>
    </source>
</evidence>
<feature type="transmembrane region" description="Helical" evidence="7">
    <location>
        <begin position="296"/>
        <end position="318"/>
    </location>
</feature>
<keyword evidence="4 7" id="KW-0812">Transmembrane</keyword>
<dbReference type="FunFam" id="1.20.1250.20:FF:000134">
    <property type="entry name" value="MFS sugar transporter protein"/>
    <property type="match status" value="1"/>
</dbReference>
<proteinExistence type="inferred from homology"/>
<dbReference type="Proteomes" id="UP001140560">
    <property type="component" value="Unassembled WGS sequence"/>
</dbReference>
<dbReference type="InterPro" id="IPR005828">
    <property type="entry name" value="MFS_sugar_transport-like"/>
</dbReference>
<dbReference type="InterPro" id="IPR036259">
    <property type="entry name" value="MFS_trans_sf"/>
</dbReference>